<protein>
    <recommendedName>
        <fullName evidence="5">Small metal-binding protein</fullName>
    </recommendedName>
</protein>
<evidence type="ECO:0000256" key="1">
    <source>
        <dbReference type="SAM" id="MobiDB-lite"/>
    </source>
</evidence>
<dbReference type="Proteomes" id="UP000071778">
    <property type="component" value="Chromosome"/>
</dbReference>
<dbReference type="RefSeq" id="WP_061533751.1">
    <property type="nucleotide sequence ID" value="NZ_CP013233.1"/>
</dbReference>
<evidence type="ECO:0000313" key="4">
    <source>
        <dbReference type="Proteomes" id="UP000071778"/>
    </source>
</evidence>
<evidence type="ECO:0000313" key="3">
    <source>
        <dbReference type="EMBL" id="AMP10519.1"/>
    </source>
</evidence>
<feature type="signal peptide" evidence="2">
    <location>
        <begin position="1"/>
        <end position="22"/>
    </location>
</feature>
<name>A0A127PTD0_9BURK</name>
<proteinExistence type="predicted"/>
<reference evidence="3 4" key="1">
    <citation type="submission" date="2015-11" db="EMBL/GenBank/DDBJ databases">
        <title>Exploring the genomic traits of fungus-feeding bacterial genus Collimonas.</title>
        <authorList>
            <person name="Song C."/>
            <person name="Schmidt R."/>
            <person name="de Jager V."/>
            <person name="Krzyzanowska D."/>
            <person name="Jongedijk E."/>
            <person name="Cankar K."/>
            <person name="Beekwilder J."/>
            <person name="van Veen A."/>
            <person name="de Boer W."/>
            <person name="van Veen J.A."/>
            <person name="Garbeva P."/>
        </authorList>
    </citation>
    <scope>NUCLEOTIDE SEQUENCE [LARGE SCALE GENOMIC DNA]</scope>
    <source>
        <strain evidence="3 4">Ter282</strain>
    </source>
</reference>
<accession>A0A127PTD0</accession>
<feature type="chain" id="PRO_5007277227" description="Small metal-binding protein" evidence="2">
    <location>
        <begin position="23"/>
        <end position="151"/>
    </location>
</feature>
<sequence length="151" mass="16599">MKLKLSAVAVLFSALLPFAAHADLPGAHPGYLHALTDLRDARWNLEHRPGDAAVSGQEDVAITEIDRAIGEVKKGARDDAKDLGDHPHEDANLDRPGRLHHAVELLEKAHNDLAQEEDNPEARGLKHRALDHVDRAIDAAKHALHDAEHHR</sequence>
<dbReference type="OrthoDB" id="7360972at2"/>
<dbReference type="PATRIC" id="fig|279058.17.peg.3048"/>
<evidence type="ECO:0008006" key="5">
    <source>
        <dbReference type="Google" id="ProtNLM"/>
    </source>
</evidence>
<gene>
    <name evidence="3" type="ORF">CAter282_2793</name>
</gene>
<dbReference type="AlphaFoldDB" id="A0A127PTD0"/>
<feature type="region of interest" description="Disordered" evidence="1">
    <location>
        <begin position="73"/>
        <end position="96"/>
    </location>
</feature>
<evidence type="ECO:0000256" key="2">
    <source>
        <dbReference type="SAM" id="SignalP"/>
    </source>
</evidence>
<keyword evidence="4" id="KW-1185">Reference proteome</keyword>
<dbReference type="EMBL" id="CP013235">
    <property type="protein sequence ID" value="AMP10519.1"/>
    <property type="molecule type" value="Genomic_DNA"/>
</dbReference>
<organism evidence="3 4">
    <name type="scientific">Collimonas arenae</name>
    <dbReference type="NCBI Taxonomy" id="279058"/>
    <lineage>
        <taxon>Bacteria</taxon>
        <taxon>Pseudomonadati</taxon>
        <taxon>Pseudomonadota</taxon>
        <taxon>Betaproteobacteria</taxon>
        <taxon>Burkholderiales</taxon>
        <taxon>Oxalobacteraceae</taxon>
        <taxon>Collimonas</taxon>
    </lineage>
</organism>
<keyword evidence="2" id="KW-0732">Signal</keyword>